<organism evidence="10 11">
    <name type="scientific">Rhizomicrobium palustre</name>
    <dbReference type="NCBI Taxonomy" id="189966"/>
    <lineage>
        <taxon>Bacteria</taxon>
        <taxon>Pseudomonadati</taxon>
        <taxon>Pseudomonadota</taxon>
        <taxon>Alphaproteobacteria</taxon>
        <taxon>Micropepsales</taxon>
        <taxon>Micropepsaceae</taxon>
        <taxon>Rhizomicrobium</taxon>
    </lineage>
</organism>
<comment type="caution">
    <text evidence="10">The sequence shown here is derived from an EMBL/GenBank/DDBJ whole genome shotgun (WGS) entry which is preliminary data.</text>
</comment>
<evidence type="ECO:0000313" key="10">
    <source>
        <dbReference type="EMBL" id="NIK87038.1"/>
    </source>
</evidence>
<feature type="signal peptide" evidence="9">
    <location>
        <begin position="1"/>
        <end position="22"/>
    </location>
</feature>
<evidence type="ECO:0000256" key="5">
    <source>
        <dbReference type="ARBA" id="ARBA00022729"/>
    </source>
</evidence>
<evidence type="ECO:0000313" key="11">
    <source>
        <dbReference type="Proteomes" id="UP000570514"/>
    </source>
</evidence>
<gene>
    <name evidence="10" type="ORF">FHS83_000356</name>
</gene>
<dbReference type="PANTHER" id="PTHR30203">
    <property type="entry name" value="OUTER MEMBRANE CATION EFFLUX PROTEIN"/>
    <property type="match status" value="1"/>
</dbReference>
<evidence type="ECO:0000256" key="2">
    <source>
        <dbReference type="ARBA" id="ARBA00007613"/>
    </source>
</evidence>
<dbReference type="Proteomes" id="UP000570514">
    <property type="component" value="Unassembled WGS sequence"/>
</dbReference>
<evidence type="ECO:0000256" key="6">
    <source>
        <dbReference type="ARBA" id="ARBA00023136"/>
    </source>
</evidence>
<evidence type="ECO:0000256" key="1">
    <source>
        <dbReference type="ARBA" id="ARBA00004370"/>
    </source>
</evidence>
<evidence type="ECO:0000256" key="8">
    <source>
        <dbReference type="ARBA" id="ARBA00023288"/>
    </source>
</evidence>
<dbReference type="GO" id="GO:0015562">
    <property type="term" value="F:efflux transmembrane transporter activity"/>
    <property type="evidence" value="ECO:0007669"/>
    <property type="project" value="InterPro"/>
</dbReference>
<keyword evidence="8 9" id="KW-0449">Lipoprotein</keyword>
<reference evidence="10 11" key="1">
    <citation type="submission" date="2020-03" db="EMBL/GenBank/DDBJ databases">
        <title>Genomic Encyclopedia of Type Strains, Phase IV (KMG-IV): sequencing the most valuable type-strain genomes for metagenomic binning, comparative biology and taxonomic classification.</title>
        <authorList>
            <person name="Goeker M."/>
        </authorList>
    </citation>
    <scope>NUCLEOTIDE SEQUENCE [LARGE SCALE GENOMIC DNA]</scope>
    <source>
        <strain evidence="10 11">DSM 19867</strain>
    </source>
</reference>
<dbReference type="InterPro" id="IPR010131">
    <property type="entry name" value="MdtP/NodT-like"/>
</dbReference>
<dbReference type="PANTHER" id="PTHR30203:SF20">
    <property type="entry name" value="MULTIDRUG RESISTANCE OUTER MEMBRANE PROTEIN MDTP-RELATED"/>
    <property type="match status" value="1"/>
</dbReference>
<keyword evidence="4 9" id="KW-0812">Transmembrane</keyword>
<dbReference type="AlphaFoldDB" id="A0A846MU60"/>
<comment type="similarity">
    <text evidence="2 9">Belongs to the outer membrane factor (OMF) (TC 1.B.17) family.</text>
</comment>
<dbReference type="EMBL" id="JAASRM010000001">
    <property type="protein sequence ID" value="NIK87038.1"/>
    <property type="molecule type" value="Genomic_DNA"/>
</dbReference>
<dbReference type="PROSITE" id="PS51257">
    <property type="entry name" value="PROKAR_LIPOPROTEIN"/>
    <property type="match status" value="1"/>
</dbReference>
<dbReference type="NCBIfam" id="TIGR01845">
    <property type="entry name" value="outer_NodT"/>
    <property type="match status" value="1"/>
</dbReference>
<keyword evidence="6 9" id="KW-0472">Membrane</keyword>
<dbReference type="Pfam" id="PF02321">
    <property type="entry name" value="OEP"/>
    <property type="match status" value="2"/>
</dbReference>
<name>A0A846MU60_9PROT</name>
<evidence type="ECO:0000256" key="4">
    <source>
        <dbReference type="ARBA" id="ARBA00022692"/>
    </source>
</evidence>
<dbReference type="RefSeq" id="WP_167080273.1">
    <property type="nucleotide sequence ID" value="NZ_BAAADC010000001.1"/>
</dbReference>
<dbReference type="Gene3D" id="1.20.1600.10">
    <property type="entry name" value="Outer membrane efflux proteins (OEP)"/>
    <property type="match status" value="1"/>
</dbReference>
<dbReference type="InterPro" id="IPR003423">
    <property type="entry name" value="OMP_efflux"/>
</dbReference>
<feature type="chain" id="PRO_5033094422" evidence="9">
    <location>
        <begin position="23"/>
        <end position="477"/>
    </location>
</feature>
<evidence type="ECO:0000256" key="7">
    <source>
        <dbReference type="ARBA" id="ARBA00023139"/>
    </source>
</evidence>
<dbReference type="Gene3D" id="2.20.200.10">
    <property type="entry name" value="Outer membrane efflux proteins (OEP)"/>
    <property type="match status" value="1"/>
</dbReference>
<keyword evidence="7 9" id="KW-0564">Palmitate</keyword>
<proteinExistence type="inferred from homology"/>
<keyword evidence="5 9" id="KW-0732">Signal</keyword>
<accession>A0A846MU60</accession>
<dbReference type="SUPFAM" id="SSF56954">
    <property type="entry name" value="Outer membrane efflux proteins (OEP)"/>
    <property type="match status" value="1"/>
</dbReference>
<sequence length="477" mass="50986">MSRAKSSVLQAILVGSSLTLTACVPDLGPRPELATPAKFDSAQSLSAETAAWPENAWWKSFGDAALDQLIADALKDSPDLKMAAARVKASEGVADVYGSLLWPTVEGNATFMETEITQNIGFPAMFQPYLPKGFHNAALLTLGMQYQLDLFGKNRANFAAALSTAEAAKAEQEEARLQISAGVAALYAALTQIEADGATADEAIRIRSESLTLVEKRFAAGLENEASRSQARALVEAAKVQKEAVNAANARVRHAIAALIGKGPDYGLQIKVMRAHPLRSSGLPQKLSLDLIGRRPDLVAARAYAEAAAKGIDAAEANFYPNIDLTGLYGFGTLDAKSLLKSSSEMAGIGPALRLPIFDYGRNTGIYRAAGAKYEAAVALYDKTLGNALRDVADAYSNRKALEGELSHARNALSESENAYRVIRTRYQAGMARYLDVLAVEDRLLVQRMAVADFEAQAFAYDIALIRALGGGYSAKM</sequence>
<evidence type="ECO:0000256" key="3">
    <source>
        <dbReference type="ARBA" id="ARBA00022452"/>
    </source>
</evidence>
<keyword evidence="11" id="KW-1185">Reference proteome</keyword>
<evidence type="ECO:0000256" key="9">
    <source>
        <dbReference type="RuleBase" id="RU362097"/>
    </source>
</evidence>
<keyword evidence="3 9" id="KW-1134">Transmembrane beta strand</keyword>
<comment type="subcellular location">
    <subcellularLocation>
        <location evidence="9">Cell membrane</location>
        <topology evidence="9">Lipid-anchor</topology>
    </subcellularLocation>
    <subcellularLocation>
        <location evidence="1">Membrane</location>
    </subcellularLocation>
</comment>
<protein>
    <submittedName>
        <fullName evidence="10">NodT family efflux transporter outer membrane factor (OMF) lipoprotein</fullName>
    </submittedName>
</protein>
<dbReference type="GO" id="GO:0005886">
    <property type="term" value="C:plasma membrane"/>
    <property type="evidence" value="ECO:0007669"/>
    <property type="project" value="UniProtKB-SubCell"/>
</dbReference>